<dbReference type="InterPro" id="IPR036291">
    <property type="entry name" value="NAD(P)-bd_dom_sf"/>
</dbReference>
<protein>
    <submittedName>
        <fullName evidence="7">Mannitol dehydrogenase cytoplasmic</fullName>
    </submittedName>
</protein>
<dbReference type="InterPro" id="IPR013149">
    <property type="entry name" value="ADH-like_C"/>
</dbReference>
<dbReference type="Pfam" id="PF08240">
    <property type="entry name" value="ADH_N"/>
    <property type="match status" value="1"/>
</dbReference>
<dbReference type="SUPFAM" id="SSF50129">
    <property type="entry name" value="GroES-like"/>
    <property type="match status" value="1"/>
</dbReference>
<dbReference type="InterPro" id="IPR002328">
    <property type="entry name" value="ADH_Zn_CS"/>
</dbReference>
<dbReference type="GO" id="GO:0008270">
    <property type="term" value="F:zinc ion binding"/>
    <property type="evidence" value="ECO:0007669"/>
    <property type="project" value="InterPro"/>
</dbReference>
<dbReference type="FunFam" id="3.40.50.720:FF:000022">
    <property type="entry name" value="Cinnamyl alcohol dehydrogenase"/>
    <property type="match status" value="1"/>
</dbReference>
<dbReference type="InterPro" id="IPR011032">
    <property type="entry name" value="GroES-like_sf"/>
</dbReference>
<evidence type="ECO:0000256" key="1">
    <source>
        <dbReference type="ARBA" id="ARBA00001947"/>
    </source>
</evidence>
<dbReference type="SUPFAM" id="SSF51735">
    <property type="entry name" value="NAD(P)-binding Rossmann-fold domains"/>
    <property type="match status" value="1"/>
</dbReference>
<dbReference type="CDD" id="cd05283">
    <property type="entry name" value="CAD1"/>
    <property type="match status" value="1"/>
</dbReference>
<keyword evidence="3 5" id="KW-0862">Zinc</keyword>
<keyword evidence="4" id="KW-0560">Oxidoreductase</keyword>
<name>A0A899H3F3_NIGSA</name>
<evidence type="ECO:0000256" key="5">
    <source>
        <dbReference type="RuleBase" id="RU361277"/>
    </source>
</evidence>
<evidence type="ECO:0000259" key="6">
    <source>
        <dbReference type="SMART" id="SM00829"/>
    </source>
</evidence>
<dbReference type="Gene3D" id="3.40.50.720">
    <property type="entry name" value="NAD(P)-binding Rossmann-like Domain"/>
    <property type="match status" value="1"/>
</dbReference>
<sequence length="368" mass="40069">MERCPEEEHPNKAFGWASRNFSGFLSPFNFSRRDTGDEDVAFKVLFCGVCHSDLHCVKNEWGNSKFPLVPGHEIAGEVTEVGNKVTKFKVGDKVGLGCLVGACRTCDSCINNLENYCPKAIFTYNSVYGDGTKTYGGFSDFMVVNEHYVVRMPDNLPLDMSAPLLCAGITVYSPMKYFGLTEPGMHIGVVGLGGLGHVAVKFAKAFGLKVSVISTTPDKEKQAIEHLGADAFIFSYSPEQMQAAYGTMDGIINTASEGHAILPLIALLKNHGKMVMVGEPNKPLAFTVFPLPVDVIGTSLHTGRKTISGSCIGGMKETQEMIDFAGKHNITADIELISMDYVNIAMDRLAKGDVRFRFVIDIGNTLRK</sequence>
<dbReference type="FunFam" id="3.90.180.10:FF:000004">
    <property type="entry name" value="probable cinnamyl alcohol dehydrogenase"/>
    <property type="match status" value="1"/>
</dbReference>
<evidence type="ECO:0000313" key="7">
    <source>
        <dbReference type="EMBL" id="QSL78023.1"/>
    </source>
</evidence>
<proteinExistence type="evidence at transcript level"/>
<dbReference type="InterPro" id="IPR047109">
    <property type="entry name" value="CAD-like"/>
</dbReference>
<comment type="similarity">
    <text evidence="5">Belongs to the zinc-containing alcohol dehydrogenase family.</text>
</comment>
<dbReference type="InterPro" id="IPR020843">
    <property type="entry name" value="ER"/>
</dbReference>
<comment type="cofactor">
    <cofactor evidence="1 5">
        <name>Zn(2+)</name>
        <dbReference type="ChEBI" id="CHEBI:29105"/>
    </cofactor>
</comment>
<dbReference type="PANTHER" id="PTHR42683">
    <property type="entry name" value="ALDEHYDE REDUCTASE"/>
    <property type="match status" value="1"/>
</dbReference>
<dbReference type="PROSITE" id="PS00059">
    <property type="entry name" value="ADH_ZINC"/>
    <property type="match status" value="1"/>
</dbReference>
<evidence type="ECO:0000256" key="2">
    <source>
        <dbReference type="ARBA" id="ARBA00022723"/>
    </source>
</evidence>
<dbReference type="GO" id="GO:0009809">
    <property type="term" value="P:lignin biosynthetic process"/>
    <property type="evidence" value="ECO:0007669"/>
    <property type="project" value="UniProtKB-ARBA"/>
</dbReference>
<dbReference type="InterPro" id="IPR013154">
    <property type="entry name" value="ADH-like_N"/>
</dbReference>
<dbReference type="SMART" id="SM00829">
    <property type="entry name" value="PKS_ER"/>
    <property type="match status" value="1"/>
</dbReference>
<organism evidence="7">
    <name type="scientific">Nigella sativa</name>
    <name type="common">Black cumin</name>
    <dbReference type="NCBI Taxonomy" id="555479"/>
    <lineage>
        <taxon>Eukaryota</taxon>
        <taxon>Viridiplantae</taxon>
        <taxon>Streptophyta</taxon>
        <taxon>Embryophyta</taxon>
        <taxon>Tracheophyta</taxon>
        <taxon>Spermatophyta</taxon>
        <taxon>Magnoliopsida</taxon>
        <taxon>Ranunculales</taxon>
        <taxon>Ranunculaceae</taxon>
        <taxon>Ranunculoideae</taxon>
        <taxon>Nigelleae</taxon>
        <taxon>Nigella</taxon>
    </lineage>
</organism>
<keyword evidence="2 5" id="KW-0479">Metal-binding</keyword>
<dbReference type="Pfam" id="PF00107">
    <property type="entry name" value="ADH_zinc_N"/>
    <property type="match status" value="1"/>
</dbReference>
<dbReference type="GO" id="GO:0016616">
    <property type="term" value="F:oxidoreductase activity, acting on the CH-OH group of donors, NAD or NADP as acceptor"/>
    <property type="evidence" value="ECO:0007669"/>
    <property type="project" value="InterPro"/>
</dbReference>
<evidence type="ECO:0000256" key="4">
    <source>
        <dbReference type="ARBA" id="ARBA00023002"/>
    </source>
</evidence>
<accession>A0A899H3F3</accession>
<feature type="domain" description="Enoyl reductase (ER)" evidence="6">
    <location>
        <begin position="23"/>
        <end position="360"/>
    </location>
</feature>
<dbReference type="Gene3D" id="3.90.180.10">
    <property type="entry name" value="Medium-chain alcohol dehydrogenases, catalytic domain"/>
    <property type="match status" value="1"/>
</dbReference>
<reference evidence="7" key="1">
    <citation type="submission" date="2019-10" db="EMBL/GenBank/DDBJ databases">
        <authorList>
            <person name="Anand A."/>
            <person name="Kumar S."/>
            <person name="Shih M.D."/>
            <person name="Wu H.P."/>
            <person name="Tawfiq A.A."/>
            <person name="Hsing Y.I."/>
        </authorList>
    </citation>
    <scope>NUCLEOTIDE SEQUENCE</scope>
    <source>
        <strain evidence="7">NIG20851</strain>
        <tissue evidence="7">Developing seed</tissue>
    </source>
</reference>
<evidence type="ECO:0000256" key="3">
    <source>
        <dbReference type="ARBA" id="ARBA00022833"/>
    </source>
</evidence>
<dbReference type="AlphaFoldDB" id="A0A899H3F3"/>
<dbReference type="EMBL" id="MN605848">
    <property type="protein sequence ID" value="QSL78023.1"/>
    <property type="molecule type" value="mRNA"/>
</dbReference>